<dbReference type="OMA" id="QIGWSQP"/>
<dbReference type="InParanoid" id="A5DU27"/>
<sequence>MISEGKGKPTRTRNVQSVLNISPTWTKKVCSTCHMTYNPLVSVDASVHKKYHSDFMSGISWTATLGSKSLETVTLVLLKKSSKLGQLKSSVTRETKRVVIHTIDKQNKRQVSKVEEILKMVNTELNAADDSKQWRLLAFDSSKAFILVLDNKAIGICTTDSINHAQWLILKNQKIVPDRK</sequence>
<dbReference type="VEuPathDB" id="FungiDB:LELG_00863"/>
<dbReference type="FunCoup" id="A5DU27">
    <property type="interactions" value="31"/>
</dbReference>
<dbReference type="GO" id="GO:0061733">
    <property type="term" value="F:protein-lysine-acetyltransferase activity"/>
    <property type="evidence" value="ECO:0007669"/>
    <property type="project" value="TreeGrafter"/>
</dbReference>
<feature type="domain" description="N-acetyltransferase ESCO zinc-finger" evidence="1">
    <location>
        <begin position="16"/>
        <end position="53"/>
    </location>
</feature>
<dbReference type="GO" id="GO:0007064">
    <property type="term" value="P:mitotic sister chromatid cohesion"/>
    <property type="evidence" value="ECO:0007669"/>
    <property type="project" value="TreeGrafter"/>
</dbReference>
<dbReference type="eggNOG" id="KOG3014">
    <property type="taxonomic scope" value="Eukaryota"/>
</dbReference>
<organism evidence="2 3">
    <name type="scientific">Lodderomyces elongisporus (strain ATCC 11503 / CBS 2605 / JCM 1781 / NBRC 1676 / NRRL YB-4239)</name>
    <name type="common">Yeast</name>
    <name type="synonym">Saccharomyces elongisporus</name>
    <dbReference type="NCBI Taxonomy" id="379508"/>
    <lineage>
        <taxon>Eukaryota</taxon>
        <taxon>Fungi</taxon>
        <taxon>Dikarya</taxon>
        <taxon>Ascomycota</taxon>
        <taxon>Saccharomycotina</taxon>
        <taxon>Pichiomycetes</taxon>
        <taxon>Debaryomycetaceae</taxon>
        <taxon>Candida/Lodderomyces clade</taxon>
        <taxon>Lodderomyces</taxon>
    </lineage>
</organism>
<dbReference type="GO" id="GO:0000785">
    <property type="term" value="C:chromatin"/>
    <property type="evidence" value="ECO:0007669"/>
    <property type="project" value="TreeGrafter"/>
</dbReference>
<gene>
    <name evidence="2" type="ORF">LELG_00863</name>
</gene>
<dbReference type="EMBL" id="CH981524">
    <property type="protein sequence ID" value="EDK42685.1"/>
    <property type="molecule type" value="Genomic_DNA"/>
</dbReference>
<evidence type="ECO:0000313" key="2">
    <source>
        <dbReference type="EMBL" id="EDK42685.1"/>
    </source>
</evidence>
<reference evidence="2 3" key="1">
    <citation type="journal article" date="2009" name="Nature">
        <title>Evolution of pathogenicity and sexual reproduction in eight Candida genomes.</title>
        <authorList>
            <person name="Butler G."/>
            <person name="Rasmussen M.D."/>
            <person name="Lin M.F."/>
            <person name="Santos M.A."/>
            <person name="Sakthikumar S."/>
            <person name="Munro C.A."/>
            <person name="Rheinbay E."/>
            <person name="Grabherr M."/>
            <person name="Forche A."/>
            <person name="Reedy J.L."/>
            <person name="Agrafioti I."/>
            <person name="Arnaud M.B."/>
            <person name="Bates S."/>
            <person name="Brown A.J."/>
            <person name="Brunke S."/>
            <person name="Costanzo M.C."/>
            <person name="Fitzpatrick D.A."/>
            <person name="de Groot P.W."/>
            <person name="Harris D."/>
            <person name="Hoyer L.L."/>
            <person name="Hube B."/>
            <person name="Klis F.M."/>
            <person name="Kodira C."/>
            <person name="Lennard N."/>
            <person name="Logue M.E."/>
            <person name="Martin R."/>
            <person name="Neiman A.M."/>
            <person name="Nikolaou E."/>
            <person name="Quail M.A."/>
            <person name="Quinn J."/>
            <person name="Santos M.C."/>
            <person name="Schmitzberger F.F."/>
            <person name="Sherlock G."/>
            <person name="Shah P."/>
            <person name="Silverstein K.A."/>
            <person name="Skrzypek M.S."/>
            <person name="Soll D."/>
            <person name="Staggs R."/>
            <person name="Stansfield I."/>
            <person name="Stumpf M.P."/>
            <person name="Sudbery P.E."/>
            <person name="Srikantha T."/>
            <person name="Zeng Q."/>
            <person name="Berman J."/>
            <person name="Berriman M."/>
            <person name="Heitman J."/>
            <person name="Gow N.A."/>
            <person name="Lorenz M.C."/>
            <person name="Birren B.W."/>
            <person name="Kellis M."/>
            <person name="Cuomo C.A."/>
        </authorList>
    </citation>
    <scope>NUCLEOTIDE SEQUENCE [LARGE SCALE GENOMIC DNA]</scope>
    <source>
        <strain evidence="3">ATCC 11503 / BCRC 21390 / CBS 2605 / JCM 1781 / NBRC 1676 / NRRL YB-4239</strain>
    </source>
</reference>
<keyword evidence="3" id="KW-1185">Reference proteome</keyword>
<evidence type="ECO:0000259" key="1">
    <source>
        <dbReference type="Pfam" id="PF13878"/>
    </source>
</evidence>
<name>A5DU27_LODEL</name>
<protein>
    <recommendedName>
        <fullName evidence="1">N-acetyltransferase ESCO zinc-finger domain-containing protein</fullName>
    </recommendedName>
</protein>
<dbReference type="PANTHER" id="PTHR45884">
    <property type="entry name" value="N-ACETYLTRANSFERASE ECO"/>
    <property type="match status" value="1"/>
</dbReference>
<proteinExistence type="predicted"/>
<dbReference type="InterPro" id="IPR028005">
    <property type="entry name" value="AcTrfase_ESCO_Znf_dom"/>
</dbReference>
<dbReference type="GeneID" id="5234796"/>
<dbReference type="OrthoDB" id="428854at2759"/>
<dbReference type="Pfam" id="PF13878">
    <property type="entry name" value="zf-C2H2_3"/>
    <property type="match status" value="1"/>
</dbReference>
<dbReference type="PANTHER" id="PTHR45884:SF2">
    <property type="entry name" value="N-ACETYLTRANSFERASE ECO"/>
    <property type="match status" value="1"/>
</dbReference>
<dbReference type="HOGENOM" id="CLU_1496496_0_0_1"/>
<dbReference type="KEGG" id="lel:PVL30_000831"/>
<dbReference type="AlphaFoldDB" id="A5DU27"/>
<dbReference type="GO" id="GO:0005634">
    <property type="term" value="C:nucleus"/>
    <property type="evidence" value="ECO:0007669"/>
    <property type="project" value="TreeGrafter"/>
</dbReference>
<dbReference type="Proteomes" id="UP000001996">
    <property type="component" value="Unassembled WGS sequence"/>
</dbReference>
<dbReference type="STRING" id="379508.A5DU27"/>
<evidence type="ECO:0000313" key="3">
    <source>
        <dbReference type="Proteomes" id="UP000001996"/>
    </source>
</evidence>
<accession>A5DU27</accession>